<dbReference type="InParanoid" id="A0A2V0PQY5"/>
<evidence type="ECO:0000313" key="3">
    <source>
        <dbReference type="Proteomes" id="UP000247498"/>
    </source>
</evidence>
<dbReference type="Proteomes" id="UP000247498">
    <property type="component" value="Unassembled WGS sequence"/>
</dbReference>
<proteinExistence type="predicted"/>
<protein>
    <submittedName>
        <fullName evidence="2">Uncharacterized protein</fullName>
    </submittedName>
</protein>
<accession>A0A2V0PQY5</accession>
<evidence type="ECO:0000313" key="2">
    <source>
        <dbReference type="EMBL" id="GBG00491.1"/>
    </source>
</evidence>
<feature type="compositionally biased region" description="Basic residues" evidence="1">
    <location>
        <begin position="107"/>
        <end position="121"/>
    </location>
</feature>
<comment type="caution">
    <text evidence="2">The sequence shown here is derived from an EMBL/GenBank/DDBJ whole genome shotgun (WGS) entry which is preliminary data.</text>
</comment>
<dbReference type="EMBL" id="BDRX01000232">
    <property type="protein sequence ID" value="GBG00491.1"/>
    <property type="molecule type" value="Genomic_DNA"/>
</dbReference>
<sequence length="156" mass="16795">RARRRGPHARPQAQHGAVRHRLPGAPHQGQEELVPPRRHPVQAGDGDGLQPDRGALLRPGAKDHGRRVQGRRGRHVQVGARAPGALLPRRLLAARRQAAAGGSGQAGRRRRRRRSCRRPPARHPAAAGGPGSPRRAGAARSGRINQLLAPTGRWTP</sequence>
<evidence type="ECO:0000256" key="1">
    <source>
        <dbReference type="SAM" id="MobiDB-lite"/>
    </source>
</evidence>
<organism evidence="2 3">
    <name type="scientific">Raphidocelis subcapitata</name>
    <dbReference type="NCBI Taxonomy" id="307507"/>
    <lineage>
        <taxon>Eukaryota</taxon>
        <taxon>Viridiplantae</taxon>
        <taxon>Chlorophyta</taxon>
        <taxon>core chlorophytes</taxon>
        <taxon>Chlorophyceae</taxon>
        <taxon>CS clade</taxon>
        <taxon>Sphaeropleales</taxon>
        <taxon>Selenastraceae</taxon>
        <taxon>Raphidocelis</taxon>
    </lineage>
</organism>
<feature type="region of interest" description="Disordered" evidence="1">
    <location>
        <begin position="1"/>
        <end position="156"/>
    </location>
</feature>
<dbReference type="AlphaFoldDB" id="A0A2V0PQY5"/>
<feature type="compositionally biased region" description="Low complexity" evidence="1">
    <location>
        <begin position="76"/>
        <end position="100"/>
    </location>
</feature>
<reference evidence="2 3" key="1">
    <citation type="journal article" date="2018" name="Sci. Rep.">
        <title>Raphidocelis subcapitata (=Pseudokirchneriella subcapitata) provides an insight into genome evolution and environmental adaptations in the Sphaeropleales.</title>
        <authorList>
            <person name="Suzuki S."/>
            <person name="Yamaguchi H."/>
            <person name="Nakajima N."/>
            <person name="Kawachi M."/>
        </authorList>
    </citation>
    <scope>NUCLEOTIDE SEQUENCE [LARGE SCALE GENOMIC DNA]</scope>
    <source>
        <strain evidence="2 3">NIES-35</strain>
    </source>
</reference>
<feature type="non-terminal residue" evidence="2">
    <location>
        <position position="1"/>
    </location>
</feature>
<name>A0A2V0PQY5_9CHLO</name>
<feature type="compositionally biased region" description="Basic residues" evidence="1">
    <location>
        <begin position="64"/>
        <end position="75"/>
    </location>
</feature>
<keyword evidence="3" id="KW-1185">Reference proteome</keyword>
<gene>
    <name evidence="2" type="ORF">Rsub_13310</name>
</gene>
<feature type="compositionally biased region" description="Low complexity" evidence="1">
    <location>
        <begin position="123"/>
        <end position="143"/>
    </location>
</feature>